<dbReference type="GO" id="GO:0006368">
    <property type="term" value="P:transcription elongation by RNA polymerase II"/>
    <property type="evidence" value="ECO:0007669"/>
    <property type="project" value="InterPro"/>
</dbReference>
<dbReference type="GO" id="GO:0005634">
    <property type="term" value="C:nucleus"/>
    <property type="evidence" value="ECO:0007669"/>
    <property type="project" value="UniProtKB-SubCell"/>
</dbReference>
<dbReference type="CDD" id="cd13749">
    <property type="entry name" value="Zn-ribbon_TFIIS"/>
    <property type="match status" value="1"/>
</dbReference>
<feature type="domain" description="TFIIS-type" evidence="12">
    <location>
        <begin position="310"/>
        <end position="350"/>
    </location>
</feature>
<feature type="domain" description="TFIIS central" evidence="14">
    <location>
        <begin position="189"/>
        <end position="307"/>
    </location>
</feature>
<dbReference type="OrthoDB" id="44867at2759"/>
<dbReference type="InterPro" id="IPR001222">
    <property type="entry name" value="Znf_TFIIS"/>
</dbReference>
<dbReference type="GO" id="GO:0008270">
    <property type="term" value="F:zinc ion binding"/>
    <property type="evidence" value="ECO:0007669"/>
    <property type="project" value="UniProtKB-UniRule"/>
</dbReference>
<keyword evidence="10" id="KW-0804">Transcription</keyword>
<dbReference type="PROSITE" id="PS51321">
    <property type="entry name" value="TFIIS_CENTRAL"/>
    <property type="match status" value="1"/>
</dbReference>
<dbReference type="GO" id="GO:0003746">
    <property type="term" value="F:translation elongation factor activity"/>
    <property type="evidence" value="ECO:0007669"/>
    <property type="project" value="UniProtKB-KW"/>
</dbReference>
<dbReference type="Proteomes" id="UP000828236">
    <property type="component" value="Unassembled WGS sequence"/>
</dbReference>
<feature type="compositionally biased region" description="Gly residues" evidence="11">
    <location>
        <begin position="88"/>
        <end position="97"/>
    </location>
</feature>
<name>A0A922LCK4_DERFA</name>
<evidence type="ECO:0000313" key="15">
    <source>
        <dbReference type="EMBL" id="KAH7640940.1"/>
    </source>
</evidence>
<evidence type="ECO:0000256" key="3">
    <source>
        <dbReference type="ARBA" id="ARBA00022723"/>
    </source>
</evidence>
<dbReference type="PANTHER" id="PTHR11477:SF0">
    <property type="entry name" value="IP08861P-RELATED"/>
    <property type="match status" value="1"/>
</dbReference>
<evidence type="ECO:0000256" key="6">
    <source>
        <dbReference type="ARBA" id="ARBA00023242"/>
    </source>
</evidence>
<dbReference type="InterPro" id="IPR035100">
    <property type="entry name" value="TF_IIS-typ"/>
</dbReference>
<reference evidence="16" key="1">
    <citation type="submission" date="2013-05" db="EMBL/GenBank/DDBJ databases">
        <authorList>
            <person name="Yim A.K.Y."/>
            <person name="Chan T.F."/>
            <person name="Ji K.M."/>
            <person name="Liu X.Y."/>
            <person name="Zhou J.W."/>
            <person name="Li R.Q."/>
            <person name="Yang K.Y."/>
            <person name="Li J."/>
            <person name="Li M."/>
            <person name="Law P.T.W."/>
            <person name="Wu Y.L."/>
            <person name="Cai Z.L."/>
            <person name="Qin H."/>
            <person name="Bao Y."/>
            <person name="Leung R.K.K."/>
            <person name="Ng P.K.S."/>
            <person name="Zou J."/>
            <person name="Zhong X.J."/>
            <person name="Ran P.X."/>
            <person name="Zhong N.S."/>
            <person name="Liu Z.G."/>
            <person name="Tsui S.K.W."/>
        </authorList>
    </citation>
    <scope>NUCLEOTIDE SEQUENCE</scope>
    <source>
        <strain evidence="16">Derf</strain>
        <tissue evidence="16">Whole organism</tissue>
    </source>
</reference>
<keyword evidence="3 10" id="KW-0479">Metal-binding</keyword>
<keyword evidence="17" id="KW-1185">Reference proteome</keyword>
<feature type="compositionally biased region" description="Low complexity" evidence="11">
    <location>
        <begin position="128"/>
        <end position="162"/>
    </location>
</feature>
<dbReference type="InterPro" id="IPR017923">
    <property type="entry name" value="TFIIS_N"/>
</dbReference>
<dbReference type="PIRSF" id="PIRSF006704">
    <property type="entry name" value="TF_IIS"/>
    <property type="match status" value="1"/>
</dbReference>
<keyword evidence="10" id="KW-0238">DNA-binding</keyword>
<dbReference type="Gene3D" id="2.20.25.10">
    <property type="match status" value="1"/>
</dbReference>
<dbReference type="Gene3D" id="1.20.930.10">
    <property type="entry name" value="Conserved domain common to transcription factors TFIIS, elongin A, CRSP70"/>
    <property type="match status" value="1"/>
</dbReference>
<evidence type="ECO:0000259" key="12">
    <source>
        <dbReference type="PROSITE" id="PS51133"/>
    </source>
</evidence>
<dbReference type="AlphaFoldDB" id="A0A922LCK4"/>
<comment type="function">
    <text evidence="7">Necessary for efficient RNA polymerase II transcription elongation past template-encoded arresting sites. The arresting sites in DNA have the property of trapping a certain fraction of elongating RNA polymerases that pass through, resulting in locked ternary complexes. Cleavage of the nascent transcript by S-II allows the resumption of elongation from the new 3'-terminus.</text>
</comment>
<dbReference type="SUPFAM" id="SSF47676">
    <property type="entry name" value="Conserved domain common to transcription factors TFIIS, elongin A, CRSP70"/>
    <property type="match status" value="1"/>
</dbReference>
<reference evidence="15" key="2">
    <citation type="submission" date="2020-06" db="EMBL/GenBank/DDBJ databases">
        <authorList>
            <person name="Ji K."/>
            <person name="Li J."/>
        </authorList>
    </citation>
    <scope>NUCLEOTIDE SEQUENCE</scope>
    <source>
        <strain evidence="15">JKM2019</strain>
        <tissue evidence="15">Whole body</tissue>
    </source>
</reference>
<dbReference type="SMART" id="SM00440">
    <property type="entry name" value="ZnF_C2C2"/>
    <property type="match status" value="1"/>
</dbReference>
<dbReference type="InterPro" id="IPR035441">
    <property type="entry name" value="TFIIS/LEDGF_dom_sf"/>
</dbReference>
<dbReference type="EMBL" id="ASGP02000001">
    <property type="protein sequence ID" value="KAH9526570.1"/>
    <property type="molecule type" value="Genomic_DNA"/>
</dbReference>
<dbReference type="PROSITE" id="PS51133">
    <property type="entry name" value="ZF_TFIIS_2"/>
    <property type="match status" value="1"/>
</dbReference>
<dbReference type="InterPro" id="IPR036575">
    <property type="entry name" value="TFIIS_cen_dom_sf"/>
</dbReference>
<keyword evidence="5 10" id="KW-0862">Zinc</keyword>
<dbReference type="Gene3D" id="1.10.472.30">
    <property type="entry name" value="Transcription elongation factor S-II, central domain"/>
    <property type="match status" value="1"/>
</dbReference>
<evidence type="ECO:0000256" key="4">
    <source>
        <dbReference type="ARBA" id="ARBA00022771"/>
    </source>
</evidence>
<dbReference type="GO" id="GO:0003677">
    <property type="term" value="F:DNA binding"/>
    <property type="evidence" value="ECO:0007669"/>
    <property type="project" value="UniProtKB-KW"/>
</dbReference>
<gene>
    <name evidence="16" type="primary">TCEA1</name>
    <name evidence="16" type="ORF">DERF_000645</name>
    <name evidence="15" type="ORF">HUG17_8409</name>
</gene>
<evidence type="ECO:0000259" key="13">
    <source>
        <dbReference type="PROSITE" id="PS51319"/>
    </source>
</evidence>
<feature type="compositionally biased region" description="Polar residues" evidence="11">
    <location>
        <begin position="176"/>
        <end position="187"/>
    </location>
</feature>
<dbReference type="Pfam" id="PF08711">
    <property type="entry name" value="Med26"/>
    <property type="match status" value="1"/>
</dbReference>
<dbReference type="InterPro" id="IPR006289">
    <property type="entry name" value="TFSII"/>
</dbReference>
<keyword evidence="6 9" id="KW-0539">Nucleus</keyword>
<evidence type="ECO:0000256" key="2">
    <source>
        <dbReference type="ARBA" id="ARBA00009647"/>
    </source>
</evidence>
<dbReference type="PROSITE" id="PS00466">
    <property type="entry name" value="ZF_TFIIS_1"/>
    <property type="match status" value="1"/>
</dbReference>
<keyword evidence="4 8" id="KW-0863">Zinc-finger</keyword>
<dbReference type="InterPro" id="IPR003618">
    <property type="entry name" value="TFIIS_cen_dom"/>
</dbReference>
<reference evidence="16" key="4">
    <citation type="journal article" date="2022" name="Res Sq">
        <title>Comparative Genomics Reveals Insights into the Divergent Evolution of Astigmatic Mites and Household Pest Adaptations.</title>
        <authorList>
            <person name="Xiong Q."/>
            <person name="Wan A.T.-Y."/>
            <person name="Liu X.-Y."/>
            <person name="Fung C.S.-H."/>
            <person name="Xiao X."/>
            <person name="Malainual N."/>
            <person name="Hou J."/>
            <person name="Wang L."/>
            <person name="Wang M."/>
            <person name="Yang K."/>
            <person name="Cui Y."/>
            <person name="Leung E."/>
            <person name="Nong W."/>
            <person name="Shin S.-K."/>
            <person name="Au S."/>
            <person name="Jeong K.Y."/>
            <person name="Chew F.T."/>
            <person name="Hui J."/>
            <person name="Leung T.F."/>
            <person name="Tungtrongchitr A."/>
            <person name="Zhong N."/>
            <person name="Liu Z."/>
            <person name="Tsui S."/>
        </authorList>
    </citation>
    <scope>NUCLEOTIDE SEQUENCE</scope>
    <source>
        <strain evidence="16">Derf</strain>
        <tissue evidence="16">Whole organism</tissue>
    </source>
</reference>
<dbReference type="Pfam" id="PF01096">
    <property type="entry name" value="Zn_ribbon_TFIIS"/>
    <property type="match status" value="1"/>
</dbReference>
<evidence type="ECO:0000313" key="16">
    <source>
        <dbReference type="EMBL" id="KAH9526570.1"/>
    </source>
</evidence>
<evidence type="ECO:0000259" key="14">
    <source>
        <dbReference type="PROSITE" id="PS51321"/>
    </source>
</evidence>
<dbReference type="SMART" id="SM00509">
    <property type="entry name" value="TFS2N"/>
    <property type="match status" value="1"/>
</dbReference>
<comment type="caution">
    <text evidence="16">The sequence shown here is derived from an EMBL/GenBank/DDBJ whole genome shotgun (WGS) entry which is preliminary data.</text>
</comment>
<dbReference type="SUPFAM" id="SSF57783">
    <property type="entry name" value="Zinc beta-ribbon"/>
    <property type="match status" value="1"/>
</dbReference>
<evidence type="ECO:0000256" key="1">
    <source>
        <dbReference type="ARBA" id="ARBA00004123"/>
    </source>
</evidence>
<dbReference type="CDD" id="cd00183">
    <property type="entry name" value="TFIIS_I"/>
    <property type="match status" value="1"/>
</dbReference>
<dbReference type="Pfam" id="PF07500">
    <property type="entry name" value="TFIIS_M"/>
    <property type="match status" value="1"/>
</dbReference>
<accession>A0A922LCK4</accession>
<dbReference type="Proteomes" id="UP000790347">
    <property type="component" value="Unassembled WGS sequence"/>
</dbReference>
<reference evidence="15" key="3">
    <citation type="journal article" date="2021" name="World Allergy Organ. J.">
        <title>Chromosome-level assembly of Dermatophagoides farinae genome and transcriptome reveals two novel allergens Der f 37 and Der f 39.</title>
        <authorList>
            <person name="Chen J."/>
            <person name="Cai Z."/>
            <person name="Fan D."/>
            <person name="Hu J."/>
            <person name="Hou Y."/>
            <person name="He Y."/>
            <person name="Zhang Z."/>
            <person name="Zhao Z."/>
            <person name="Gao P."/>
            <person name="Hu W."/>
            <person name="Sun J."/>
            <person name="Li J."/>
            <person name="Ji K."/>
        </authorList>
    </citation>
    <scope>NUCLEOTIDE SEQUENCE</scope>
    <source>
        <strain evidence="15">JKM2019</strain>
    </source>
</reference>
<evidence type="ECO:0000256" key="10">
    <source>
        <dbReference type="RuleBase" id="RU368078"/>
    </source>
</evidence>
<keyword evidence="16" id="KW-0648">Protein biosynthesis</keyword>
<evidence type="ECO:0000256" key="7">
    <source>
        <dbReference type="ARBA" id="ARBA00025408"/>
    </source>
</evidence>
<feature type="region of interest" description="Disordered" evidence="11">
    <location>
        <begin position="85"/>
        <end position="187"/>
    </location>
</feature>
<dbReference type="EMBL" id="SDOV01000005">
    <property type="protein sequence ID" value="KAH7640940.1"/>
    <property type="molecule type" value="Genomic_DNA"/>
</dbReference>
<protein>
    <recommendedName>
        <fullName evidence="10">Transcription elongation factor</fullName>
    </recommendedName>
</protein>
<dbReference type="NCBIfam" id="TIGR01385">
    <property type="entry name" value="TFSII"/>
    <property type="match status" value="1"/>
</dbReference>
<feature type="compositionally biased region" description="Low complexity" evidence="11">
    <location>
        <begin position="98"/>
        <end position="114"/>
    </location>
</feature>
<comment type="subcellular location">
    <subcellularLocation>
        <location evidence="1 9 10">Nucleus</location>
    </subcellularLocation>
</comment>
<comment type="similarity">
    <text evidence="2 10">Belongs to the TFS-II family.</text>
</comment>
<dbReference type="InterPro" id="IPR003617">
    <property type="entry name" value="TFIIS/CRSP70_N_sub"/>
</dbReference>
<evidence type="ECO:0000256" key="8">
    <source>
        <dbReference type="PROSITE-ProRule" id="PRU00472"/>
    </source>
</evidence>
<dbReference type="PROSITE" id="PS51319">
    <property type="entry name" value="TFIIS_N"/>
    <property type="match status" value="1"/>
</dbReference>
<keyword evidence="16" id="KW-0251">Elongation factor</keyword>
<evidence type="ECO:0000256" key="5">
    <source>
        <dbReference type="ARBA" id="ARBA00022833"/>
    </source>
</evidence>
<organism evidence="16 17">
    <name type="scientific">Dermatophagoides farinae</name>
    <name type="common">American house dust mite</name>
    <dbReference type="NCBI Taxonomy" id="6954"/>
    <lineage>
        <taxon>Eukaryota</taxon>
        <taxon>Metazoa</taxon>
        <taxon>Ecdysozoa</taxon>
        <taxon>Arthropoda</taxon>
        <taxon>Chelicerata</taxon>
        <taxon>Arachnida</taxon>
        <taxon>Acari</taxon>
        <taxon>Acariformes</taxon>
        <taxon>Sarcoptiformes</taxon>
        <taxon>Astigmata</taxon>
        <taxon>Psoroptidia</taxon>
        <taxon>Analgoidea</taxon>
        <taxon>Pyroglyphidae</taxon>
        <taxon>Dermatophagoidinae</taxon>
        <taxon>Dermatophagoides</taxon>
    </lineage>
</organism>
<dbReference type="PANTHER" id="PTHR11477">
    <property type="entry name" value="TRANSCRIPTION FACTOR S-II ZINC FINGER DOMAIN-CONTAINING PROTEIN"/>
    <property type="match status" value="1"/>
</dbReference>
<sequence>MANDEELMRVAKKLDKIAIRKDTSSAAQAVDILKALQRMKITLDQIQKTNIGKIVNHLRKSIHDEEISSLSKSLIKTWKKLLNEKDNGNGGGSGAAIGSGNNNGNKTCNNNDNGMISMDSMADCNNDSSRLSQSSSQSSPNMINGSNNNNNNNNNSSNASSGGSVGMASRRPPQLPKQTSFPSDTTNSVRLKCRELLANALKPDPEMEKDEAFYDVEILAAEIEDNIYKEFKDTNLRYKNRVRSRVSNLNDKKNPDLKLNVLRGHIKPERIAAMTAEEMASNEMKQLRQKFTKEAINDAQMSLTGGTKTDLIKCPACKRNNCTYNQVQTRSADEPMTTFCYCNECGKRWKFC</sequence>
<keyword evidence="10" id="KW-0805">Transcription regulation</keyword>
<evidence type="ECO:0000256" key="11">
    <source>
        <dbReference type="SAM" id="MobiDB-lite"/>
    </source>
</evidence>
<dbReference type="SMART" id="SM00510">
    <property type="entry name" value="TFS2M"/>
    <property type="match status" value="1"/>
</dbReference>
<dbReference type="SUPFAM" id="SSF46942">
    <property type="entry name" value="Elongation factor TFIIS domain 2"/>
    <property type="match status" value="1"/>
</dbReference>
<evidence type="ECO:0000256" key="9">
    <source>
        <dbReference type="PROSITE-ProRule" id="PRU00649"/>
    </source>
</evidence>
<evidence type="ECO:0000313" key="17">
    <source>
        <dbReference type="Proteomes" id="UP000790347"/>
    </source>
</evidence>
<proteinExistence type="inferred from homology"/>
<feature type="domain" description="TFIIS N-terminal" evidence="13">
    <location>
        <begin position="5"/>
        <end position="85"/>
    </location>
</feature>
<dbReference type="FunFam" id="2.20.25.10:FF:000001">
    <property type="entry name" value="Probable Transcription elongation factor S-II"/>
    <property type="match status" value="1"/>
</dbReference>